<protein>
    <recommendedName>
        <fullName evidence="16">Gnk2-homologous domain-containing protein</fullName>
    </recommendedName>
</protein>
<evidence type="ECO:0000256" key="11">
    <source>
        <dbReference type="ARBA" id="ARBA00023035"/>
    </source>
</evidence>
<evidence type="ECO:0000256" key="12">
    <source>
        <dbReference type="ARBA" id="ARBA00023157"/>
    </source>
</evidence>
<evidence type="ECO:0000313" key="18">
    <source>
        <dbReference type="Proteomes" id="UP000829196"/>
    </source>
</evidence>
<keyword evidence="7" id="KW-0677">Repeat</keyword>
<keyword evidence="11" id="KW-0465">Mannose-binding</keyword>
<feature type="domain" description="Gnk2-homologous" evidence="16">
    <location>
        <begin position="23"/>
        <end position="129"/>
    </location>
</feature>
<feature type="signal peptide" evidence="15">
    <location>
        <begin position="1"/>
        <end position="25"/>
    </location>
</feature>
<dbReference type="InterPro" id="IPR002902">
    <property type="entry name" value="GNK2"/>
</dbReference>
<keyword evidence="2" id="KW-0929">Antimicrobial</keyword>
<evidence type="ECO:0000256" key="8">
    <source>
        <dbReference type="ARBA" id="ARBA00022821"/>
    </source>
</evidence>
<comment type="caution">
    <text evidence="17">The sequence shown here is derived from an EMBL/GenBank/DDBJ whole genome shotgun (WGS) entry which is preliminary data.</text>
</comment>
<evidence type="ECO:0000313" key="17">
    <source>
        <dbReference type="EMBL" id="KAI0510433.1"/>
    </source>
</evidence>
<dbReference type="GO" id="GO:0005886">
    <property type="term" value="C:plasma membrane"/>
    <property type="evidence" value="ECO:0007669"/>
    <property type="project" value="UniProtKB-SubCell"/>
</dbReference>
<evidence type="ECO:0000259" key="16">
    <source>
        <dbReference type="PROSITE" id="PS51473"/>
    </source>
</evidence>
<dbReference type="InterPro" id="IPR051378">
    <property type="entry name" value="Cell2Cell_Antifungal"/>
</dbReference>
<dbReference type="GO" id="GO:0009506">
    <property type="term" value="C:plasmodesma"/>
    <property type="evidence" value="ECO:0007669"/>
    <property type="project" value="UniProtKB-SubCell"/>
</dbReference>
<keyword evidence="6" id="KW-0430">Lectin</keyword>
<dbReference type="GO" id="GO:0005537">
    <property type="term" value="F:D-mannose binding"/>
    <property type="evidence" value="ECO:0007669"/>
    <property type="project" value="UniProtKB-KW"/>
</dbReference>
<dbReference type="GO" id="GO:0050832">
    <property type="term" value="P:defense response to fungus"/>
    <property type="evidence" value="ECO:0007669"/>
    <property type="project" value="UniProtKB-KW"/>
</dbReference>
<keyword evidence="5 15" id="KW-0732">Signal</keyword>
<evidence type="ECO:0000256" key="7">
    <source>
        <dbReference type="ARBA" id="ARBA00022737"/>
    </source>
</evidence>
<evidence type="ECO:0000256" key="1">
    <source>
        <dbReference type="ARBA" id="ARBA00004251"/>
    </source>
</evidence>
<keyword evidence="8" id="KW-0611">Plant defense</keyword>
<reference evidence="17" key="1">
    <citation type="journal article" date="2022" name="Front. Genet.">
        <title>Chromosome-Scale Assembly of the Dendrobium nobile Genome Provides Insights Into the Molecular Mechanism of the Biosynthesis of the Medicinal Active Ingredient of Dendrobium.</title>
        <authorList>
            <person name="Xu Q."/>
            <person name="Niu S.-C."/>
            <person name="Li K.-L."/>
            <person name="Zheng P.-J."/>
            <person name="Zhang X.-J."/>
            <person name="Jia Y."/>
            <person name="Liu Y."/>
            <person name="Niu Y.-X."/>
            <person name="Yu L.-H."/>
            <person name="Chen D.-F."/>
            <person name="Zhang G.-Q."/>
        </authorList>
    </citation>
    <scope>NUCLEOTIDE SEQUENCE</scope>
    <source>
        <tissue evidence="17">Leaf</tissue>
    </source>
</reference>
<evidence type="ECO:0000256" key="2">
    <source>
        <dbReference type="ARBA" id="ARBA00022529"/>
    </source>
</evidence>
<dbReference type="GO" id="GO:0031640">
    <property type="term" value="P:killing of cells of another organism"/>
    <property type="evidence" value="ECO:0007669"/>
    <property type="project" value="UniProtKB-KW"/>
</dbReference>
<keyword evidence="9" id="KW-0965">Cell junction</keyword>
<keyword evidence="18" id="KW-1185">Reference proteome</keyword>
<dbReference type="EMBL" id="JAGYWB010000009">
    <property type="protein sequence ID" value="KAI0510433.1"/>
    <property type="molecule type" value="Genomic_DNA"/>
</dbReference>
<dbReference type="AlphaFoldDB" id="A0A8T3BDG0"/>
<organism evidence="17 18">
    <name type="scientific">Dendrobium nobile</name>
    <name type="common">Orchid</name>
    <dbReference type="NCBI Taxonomy" id="94219"/>
    <lineage>
        <taxon>Eukaryota</taxon>
        <taxon>Viridiplantae</taxon>
        <taxon>Streptophyta</taxon>
        <taxon>Embryophyta</taxon>
        <taxon>Tracheophyta</taxon>
        <taxon>Spermatophyta</taxon>
        <taxon>Magnoliopsida</taxon>
        <taxon>Liliopsida</taxon>
        <taxon>Asparagales</taxon>
        <taxon>Orchidaceae</taxon>
        <taxon>Epidendroideae</taxon>
        <taxon>Malaxideae</taxon>
        <taxon>Dendrobiinae</taxon>
        <taxon>Dendrobium</taxon>
    </lineage>
</organism>
<keyword evidence="10" id="KW-0044">Antibiotic</keyword>
<evidence type="ECO:0000256" key="14">
    <source>
        <dbReference type="ARBA" id="ARBA00038393"/>
    </source>
</evidence>
<evidence type="ECO:0000256" key="13">
    <source>
        <dbReference type="ARBA" id="ARBA00024184"/>
    </source>
</evidence>
<evidence type="ECO:0000256" key="6">
    <source>
        <dbReference type="ARBA" id="ARBA00022734"/>
    </source>
</evidence>
<dbReference type="Gene3D" id="3.30.430.20">
    <property type="entry name" value="Gnk2 domain, C-X8-C-X2-C motif"/>
    <property type="match status" value="1"/>
</dbReference>
<evidence type="ECO:0000256" key="4">
    <source>
        <dbReference type="ARBA" id="ARBA00022581"/>
    </source>
</evidence>
<evidence type="ECO:0000256" key="3">
    <source>
        <dbReference type="ARBA" id="ARBA00022577"/>
    </source>
</evidence>
<feature type="chain" id="PRO_5035886797" description="Gnk2-homologous domain-containing protein" evidence="15">
    <location>
        <begin position="26"/>
        <end position="130"/>
    </location>
</feature>
<dbReference type="Pfam" id="PF01657">
    <property type="entry name" value="Stress-antifung"/>
    <property type="match status" value="1"/>
</dbReference>
<evidence type="ECO:0000256" key="5">
    <source>
        <dbReference type="ARBA" id="ARBA00022729"/>
    </source>
</evidence>
<dbReference type="InterPro" id="IPR038408">
    <property type="entry name" value="GNK2_sf"/>
</dbReference>
<keyword evidence="12" id="KW-1015">Disulfide bond</keyword>
<gene>
    <name evidence="17" type="ORF">KFK09_011035</name>
</gene>
<evidence type="ECO:0000256" key="9">
    <source>
        <dbReference type="ARBA" id="ARBA00022949"/>
    </source>
</evidence>
<dbReference type="GO" id="GO:0042742">
    <property type="term" value="P:defense response to bacterium"/>
    <property type="evidence" value="ECO:0007669"/>
    <property type="project" value="UniProtKB-KW"/>
</dbReference>
<keyword evidence="3" id="KW-0295">Fungicide</keyword>
<comment type="similarity">
    <text evidence="14">Belongs to the cysteine-rich repeat secretory protein family. Plasmodesmata-located proteins (PDLD) subfamily.</text>
</comment>
<dbReference type="PANTHER" id="PTHR32080:SF54">
    <property type="entry name" value="GNK2-HOMOLOGOUS DOMAIN-CONTAINING PROTEIN"/>
    <property type="match status" value="1"/>
</dbReference>
<comment type="subcellular location">
    <subcellularLocation>
        <location evidence="13">Cell junction</location>
        <location evidence="13">Plasmodesma</location>
    </subcellularLocation>
    <subcellularLocation>
        <location evidence="1">Cell membrane</location>
        <topology evidence="1">Single-pass type I membrane protein</topology>
    </subcellularLocation>
</comment>
<evidence type="ECO:0000256" key="15">
    <source>
        <dbReference type="SAM" id="SignalP"/>
    </source>
</evidence>
<evidence type="ECO:0000256" key="10">
    <source>
        <dbReference type="ARBA" id="ARBA00023022"/>
    </source>
</evidence>
<dbReference type="OrthoDB" id="1888914at2759"/>
<dbReference type="CDD" id="cd23509">
    <property type="entry name" value="Gnk2-like"/>
    <property type="match status" value="1"/>
</dbReference>
<dbReference type="Proteomes" id="UP000829196">
    <property type="component" value="Unassembled WGS sequence"/>
</dbReference>
<dbReference type="PANTHER" id="PTHR32080">
    <property type="entry name" value="ANTIFUNGAL PROTEIN GINKBILOBIN-2-LIKE"/>
    <property type="match status" value="1"/>
</dbReference>
<dbReference type="SMR" id="A0A8T3BDG0"/>
<sequence length="130" mass="14513">MPKPPFLALLLLLLISSTPFPTACARSFVCNLDKFFTYDPFAYSLAHLLDELVEFGSVEPGENFYHKTHDDNIGSPAYGRSSCSGSLTVHDCHSCLKLAVKAMKRWCHMAIGGQVELGECGLRYEQYEFV</sequence>
<proteinExistence type="inferred from homology"/>
<dbReference type="PROSITE" id="PS51473">
    <property type="entry name" value="GNK2"/>
    <property type="match status" value="1"/>
</dbReference>
<keyword evidence="4" id="KW-0945">Host-virus interaction</keyword>
<name>A0A8T3BDG0_DENNO</name>
<accession>A0A8T3BDG0</accession>